<evidence type="ECO:0000313" key="2">
    <source>
        <dbReference type="Proteomes" id="UP000093000"/>
    </source>
</evidence>
<dbReference type="InterPro" id="IPR037197">
    <property type="entry name" value="WWE_dom_sf"/>
</dbReference>
<keyword evidence="2" id="KW-1185">Reference proteome</keyword>
<dbReference type="SUPFAM" id="SSF117839">
    <property type="entry name" value="WWE domain"/>
    <property type="match status" value="1"/>
</dbReference>
<dbReference type="AlphaFoldDB" id="A0A1C7NGW2"/>
<reference evidence="1 2" key="1">
    <citation type="submission" date="2016-03" db="EMBL/GenBank/DDBJ databases">
        <title>Choanephora cucurbitarum.</title>
        <authorList>
            <person name="Min B."/>
            <person name="Park H."/>
            <person name="Park J.-H."/>
            <person name="Shin H.-D."/>
            <person name="Choi I.-G."/>
        </authorList>
    </citation>
    <scope>NUCLEOTIDE SEQUENCE [LARGE SCALE GENOMIC DNA]</scope>
    <source>
        <strain evidence="1 2">KUS-F28377</strain>
    </source>
</reference>
<dbReference type="OrthoDB" id="2202855at2759"/>
<sequence length="69" mass="7980">MGSIQWVYANGSSWVTLDTLAQQHIESLWSYNSSSWIQTQSFRCPVYVDIGQMLLMCNNVSYSIARRRT</sequence>
<gene>
    <name evidence="1" type="ORF">A0J61_03602</name>
</gene>
<dbReference type="EMBL" id="LUGH01000158">
    <property type="protein sequence ID" value="OBZ88352.1"/>
    <property type="molecule type" value="Genomic_DNA"/>
</dbReference>
<name>A0A1C7NGW2_9FUNG</name>
<comment type="caution">
    <text evidence="1">The sequence shown here is derived from an EMBL/GenBank/DDBJ whole genome shotgun (WGS) entry which is preliminary data.</text>
</comment>
<evidence type="ECO:0000313" key="1">
    <source>
        <dbReference type="EMBL" id="OBZ88352.1"/>
    </source>
</evidence>
<accession>A0A1C7NGW2</accession>
<evidence type="ECO:0008006" key="3">
    <source>
        <dbReference type="Google" id="ProtNLM"/>
    </source>
</evidence>
<protein>
    <recommendedName>
        <fullName evidence="3">WWE domain-containing protein</fullName>
    </recommendedName>
</protein>
<dbReference type="Proteomes" id="UP000093000">
    <property type="component" value="Unassembled WGS sequence"/>
</dbReference>
<dbReference type="InParanoid" id="A0A1C7NGW2"/>
<organism evidence="1 2">
    <name type="scientific">Choanephora cucurbitarum</name>
    <dbReference type="NCBI Taxonomy" id="101091"/>
    <lineage>
        <taxon>Eukaryota</taxon>
        <taxon>Fungi</taxon>
        <taxon>Fungi incertae sedis</taxon>
        <taxon>Mucoromycota</taxon>
        <taxon>Mucoromycotina</taxon>
        <taxon>Mucoromycetes</taxon>
        <taxon>Mucorales</taxon>
        <taxon>Mucorineae</taxon>
        <taxon>Choanephoraceae</taxon>
        <taxon>Choanephoroideae</taxon>
        <taxon>Choanephora</taxon>
    </lineage>
</organism>
<proteinExistence type="predicted"/>